<proteinExistence type="predicted"/>
<comment type="caution">
    <text evidence="1">The sequence shown here is derived from an EMBL/GenBank/DDBJ whole genome shotgun (WGS) entry which is preliminary data.</text>
</comment>
<evidence type="ECO:0000313" key="2">
    <source>
        <dbReference type="Proteomes" id="UP000292958"/>
    </source>
</evidence>
<reference evidence="1 2" key="1">
    <citation type="submission" date="2019-02" db="EMBL/GenBank/DDBJ databases">
        <title>Genomic Encyclopedia of Archaeal and Bacterial Type Strains, Phase II (KMG-II): from individual species to whole genera.</title>
        <authorList>
            <person name="Goeker M."/>
        </authorList>
    </citation>
    <scope>NUCLEOTIDE SEQUENCE [LARGE SCALE GENOMIC DNA]</scope>
    <source>
        <strain evidence="1 2">DSM 18101</strain>
    </source>
</reference>
<dbReference type="EMBL" id="SHKW01000001">
    <property type="protein sequence ID" value="RZU39302.1"/>
    <property type="molecule type" value="Genomic_DNA"/>
</dbReference>
<accession>A0A4Q7YNG6</accession>
<dbReference type="Proteomes" id="UP000292958">
    <property type="component" value="Unassembled WGS sequence"/>
</dbReference>
<dbReference type="RefSeq" id="WP_130417530.1">
    <property type="nucleotide sequence ID" value="NZ_SHKW01000001.1"/>
</dbReference>
<name>A0A4Q7YNG6_9BACT</name>
<gene>
    <name evidence="1" type="ORF">BDD14_0671</name>
</gene>
<dbReference type="OrthoDB" id="9816277at2"/>
<keyword evidence="2" id="KW-1185">Reference proteome</keyword>
<organism evidence="1 2">
    <name type="scientific">Edaphobacter modestus</name>
    <dbReference type="NCBI Taxonomy" id="388466"/>
    <lineage>
        <taxon>Bacteria</taxon>
        <taxon>Pseudomonadati</taxon>
        <taxon>Acidobacteriota</taxon>
        <taxon>Terriglobia</taxon>
        <taxon>Terriglobales</taxon>
        <taxon>Acidobacteriaceae</taxon>
        <taxon>Edaphobacter</taxon>
    </lineage>
</organism>
<sequence length="148" mass="16856">MSARAQNTITVVGTFVQAGKTPPADAVAEVKLFQSVSSKFPMKEKTWKWVVIVDDTMWQQLMIKLGFDPNTPLQYYGQTDIDHQVTFIRGWALIHPELFNQVPEHIIAHEMAHVFLHSRDEKLVDDQALTWIKAARKEKAAVQMAGVR</sequence>
<dbReference type="AlphaFoldDB" id="A0A4Q7YNG6"/>
<evidence type="ECO:0000313" key="1">
    <source>
        <dbReference type="EMBL" id="RZU39302.1"/>
    </source>
</evidence>
<protein>
    <submittedName>
        <fullName evidence="1">Uncharacterized protein</fullName>
    </submittedName>
</protein>